<name>A0A015JPD8_RHIIW</name>
<dbReference type="HOGENOM" id="CLU_000288_7_8_1"/>
<organism evidence="1 2">
    <name type="scientific">Rhizophagus irregularis (strain DAOM 197198w)</name>
    <name type="common">Glomus intraradices</name>
    <dbReference type="NCBI Taxonomy" id="1432141"/>
    <lineage>
        <taxon>Eukaryota</taxon>
        <taxon>Fungi</taxon>
        <taxon>Fungi incertae sedis</taxon>
        <taxon>Mucoromycota</taxon>
        <taxon>Glomeromycotina</taxon>
        <taxon>Glomeromycetes</taxon>
        <taxon>Glomerales</taxon>
        <taxon>Glomeraceae</taxon>
        <taxon>Rhizophagus</taxon>
    </lineage>
</organism>
<reference evidence="1 2" key="1">
    <citation type="submission" date="2014-02" db="EMBL/GenBank/DDBJ databases">
        <title>Single nucleus genome sequencing reveals high similarity among nuclei of an endomycorrhizal fungus.</title>
        <authorList>
            <person name="Lin K."/>
            <person name="Geurts R."/>
            <person name="Zhang Z."/>
            <person name="Limpens E."/>
            <person name="Saunders D.G."/>
            <person name="Mu D."/>
            <person name="Pang E."/>
            <person name="Cao H."/>
            <person name="Cha H."/>
            <person name="Lin T."/>
            <person name="Zhou Q."/>
            <person name="Shang Y."/>
            <person name="Li Y."/>
            <person name="Ivanov S."/>
            <person name="Sharma T."/>
            <person name="Velzen R.V."/>
            <person name="Ruijter N.D."/>
            <person name="Aanen D.K."/>
            <person name="Win J."/>
            <person name="Kamoun S."/>
            <person name="Bisseling T."/>
            <person name="Huang S."/>
        </authorList>
    </citation>
    <scope>NUCLEOTIDE SEQUENCE [LARGE SCALE GENOMIC DNA]</scope>
    <source>
        <strain evidence="2">DAOM197198w</strain>
    </source>
</reference>
<dbReference type="OrthoDB" id="2313785at2759"/>
<dbReference type="STRING" id="1432141.A0A015JPD8"/>
<evidence type="ECO:0000313" key="2">
    <source>
        <dbReference type="Proteomes" id="UP000022910"/>
    </source>
</evidence>
<dbReference type="Proteomes" id="UP000022910">
    <property type="component" value="Unassembled WGS sequence"/>
</dbReference>
<sequence>MDSFTNSNKKLFNSSHINANEELYEICEICSYTCYAKRFQHYFENWTSGNNDIDKFIQDTQSSIHKFYDIDKTLEWIPYERFYNIKHIEEGRYKFNWVDGNIIDWDNKTQSWKRKGQNMSVELKILNNPINISLEFMDEINKTYGITQNPITNNYMMVLSNKCKECNDICYANRFQLNFKNWTSENNDIDKFIRDTQLSTHADLKKALEWIPYSKLNDIRYITVNRDRANWVDGNIIDWVDETKGWKRGGQNMIVELKKLNDLKNITLEFMDENKVFYGITHNPNTRDYMMVLNDKCKKCNDICYAKRFQLNFSNWTSGNNDIDKFIQDTQLSVHKDVKKALEWIPYKKIYNIKCIVKGIRYKANWIDGNIINLDNKTQSWKRKGQNMSVELKILSNPINISLEFMDEISKVYGITRNPKTRDYMMVLNDKCKTCNDICYAKRFQLNFKNWTSENNDIDKFIRDIQLSTHTDLRKALEWIPYSKLNDIKYITVNMYRANWIDGNIIDWVDETKGWKRRGQNMIVELKNLNDLKNITLEFMNENKVFYGITQNPNTRDYIMVLNDKCKKCNDICYAKRFQLNFSNWTSGNNDIDKFIQNTQLSVHKDVEKALEWIPYNKFYNIKCIAEDWYQANWIDGNIINWDNNTQSWEREGQNLSVELKRLNDPKNITLEFMDEIKKAYGISQDPETKIYIIVLSNKCKECNSECYTTCFQRNFKNWTSGNNDIDKYIQDNQLSVHNNMKKALEWIPYNKFFFIRYIAKGRYMANWIDGNMVNWNNKTQSWKRKNPKMNVELKRLNNPKNITIEFKNKIKADDVFYGITQNPETKDYMIVFDNKCKRCYYKCYSVCFRQNFKNWTSGNIEIDKFIQDTQLSAHNDVKKALEWIPNNKIIDVKNNIKDKYIANWVDGKIINWDNKTQSWKRDQNISVNLRSLGSKYITLKFINEIKIDYIIYGITQNPKTKDYMMVLGNKCNKCKLVCYSIYFQQNFKNWTSDNGDIDKFIQNTQLSAHKVVEVLEWIPNDRFDDIRCIAKDTKYIANWIDGYISDWDYGNNNWKRKDQNIIVELKKLINPNNIASEFMNEIKVIYGITQNPKTKDYMMVLLGDKCKKCNLVCYSIYFQQNFGNWTSDNSDIDKFIQDTQLSAHKDVGKVLEWIPNDRFNNIKCIAKDRYIANWIDGYIGDWDYGNKNWKRKGQNTIVELKKLINPNNITLMESK</sequence>
<dbReference type="EMBL" id="JEMT01016132">
    <property type="protein sequence ID" value="EXX71397.1"/>
    <property type="molecule type" value="Genomic_DNA"/>
</dbReference>
<protein>
    <submittedName>
        <fullName evidence="1">Uncharacterized protein</fullName>
    </submittedName>
</protein>
<proteinExistence type="predicted"/>
<dbReference type="AlphaFoldDB" id="A0A015JPD8"/>
<evidence type="ECO:0000313" key="1">
    <source>
        <dbReference type="EMBL" id="EXX71397.1"/>
    </source>
</evidence>
<keyword evidence="2" id="KW-1185">Reference proteome</keyword>
<accession>A0A015JPD8</accession>
<comment type="caution">
    <text evidence="1">The sequence shown here is derived from an EMBL/GenBank/DDBJ whole genome shotgun (WGS) entry which is preliminary data.</text>
</comment>
<gene>
    <name evidence="1" type="ORF">RirG_078890</name>
</gene>
<dbReference type="Gene3D" id="1.10.10.1010">
    <property type="entry name" value="Intein homing endonuclease, domain IV"/>
    <property type="match status" value="9"/>
</dbReference>